<keyword evidence="9 11" id="KW-0472">Membrane</keyword>
<keyword evidence="13" id="KW-1185">Reference proteome</keyword>
<dbReference type="PANTHER" id="PTHR12154:SF4">
    <property type="entry name" value="UDP-N-ACETYLGLUCOSAMINE TRANSFERASE SUBUNIT ALG14 HOMOLOG"/>
    <property type="match status" value="1"/>
</dbReference>
<accession>S8ANY8</accession>
<evidence type="ECO:0000256" key="7">
    <source>
        <dbReference type="ARBA" id="ARBA00022824"/>
    </source>
</evidence>
<proteinExistence type="inferred from homology"/>
<evidence type="ECO:0000256" key="1">
    <source>
        <dbReference type="ARBA" id="ARBA00004389"/>
    </source>
</evidence>
<evidence type="ECO:0000256" key="8">
    <source>
        <dbReference type="ARBA" id="ARBA00022989"/>
    </source>
</evidence>
<name>S8ANY8_PENO1</name>
<evidence type="ECO:0000256" key="2">
    <source>
        <dbReference type="ARBA" id="ARBA00004590"/>
    </source>
</evidence>
<dbReference type="eggNOG" id="KOG3339">
    <property type="taxonomic scope" value="Eukaryota"/>
</dbReference>
<reference evidence="12 13" key="1">
    <citation type="journal article" date="2013" name="PLoS ONE">
        <title>Genomic and secretomic analyses reveal unique features of the lignocellulolytic enzyme system of Penicillium decumbens.</title>
        <authorList>
            <person name="Liu G."/>
            <person name="Zhang L."/>
            <person name="Wei X."/>
            <person name="Zou G."/>
            <person name="Qin Y."/>
            <person name="Ma L."/>
            <person name="Li J."/>
            <person name="Zheng H."/>
            <person name="Wang S."/>
            <person name="Wang C."/>
            <person name="Xun L."/>
            <person name="Zhao G.-P."/>
            <person name="Zhou Z."/>
            <person name="Qu Y."/>
        </authorList>
    </citation>
    <scope>NUCLEOTIDE SEQUENCE [LARGE SCALE GENOMIC DNA]</scope>
    <source>
        <strain evidence="13">114-2 / CGMCC 5302</strain>
    </source>
</reference>
<comment type="subcellular location">
    <subcellularLocation>
        <location evidence="1 11">Endoplasmic reticulum membrane</location>
        <topology evidence="1 11">Single-pass membrane protein</topology>
    </subcellularLocation>
    <subcellularLocation>
        <location evidence="2">Nucleus membrane</location>
        <topology evidence="2">Single-pass membrane protein</topology>
    </subcellularLocation>
</comment>
<comment type="function">
    <text evidence="11">Involved in protein N-glycosylation. Essential for the second step of the dolichol-linked oligosaccharide pathway. Anchors the catalytic subunit ALG13 to the ER.</text>
</comment>
<dbReference type="InterPro" id="IPR013969">
    <property type="entry name" value="Oligosacch_biosynth_Alg14"/>
</dbReference>
<evidence type="ECO:0000256" key="3">
    <source>
        <dbReference type="ARBA" id="ARBA00009731"/>
    </source>
</evidence>
<keyword evidence="8 11" id="KW-1133">Transmembrane helix</keyword>
<gene>
    <name evidence="11" type="primary">ALG14</name>
    <name evidence="12" type="ORF">PDE_02572</name>
</gene>
<organism evidence="12 13">
    <name type="scientific">Penicillium oxalicum (strain 114-2 / CGMCC 5302)</name>
    <name type="common">Penicillium decumbens</name>
    <dbReference type="NCBI Taxonomy" id="933388"/>
    <lineage>
        <taxon>Eukaryota</taxon>
        <taxon>Fungi</taxon>
        <taxon>Dikarya</taxon>
        <taxon>Ascomycota</taxon>
        <taxon>Pezizomycotina</taxon>
        <taxon>Eurotiomycetes</taxon>
        <taxon>Eurotiomycetidae</taxon>
        <taxon>Eurotiales</taxon>
        <taxon>Aspergillaceae</taxon>
        <taxon>Penicillium</taxon>
    </lineage>
</organism>
<dbReference type="Proteomes" id="UP000019376">
    <property type="component" value="Unassembled WGS sequence"/>
</dbReference>
<evidence type="ECO:0000313" key="13">
    <source>
        <dbReference type="Proteomes" id="UP000019376"/>
    </source>
</evidence>
<evidence type="ECO:0000256" key="6">
    <source>
        <dbReference type="ARBA" id="ARBA00022692"/>
    </source>
</evidence>
<keyword evidence="6 11" id="KW-0812">Transmembrane</keyword>
<dbReference type="GO" id="GO:0006488">
    <property type="term" value="P:dolichol-linked oligosaccharide biosynthetic process"/>
    <property type="evidence" value="ECO:0007669"/>
    <property type="project" value="InterPro"/>
</dbReference>
<dbReference type="PANTHER" id="PTHR12154">
    <property type="entry name" value="GLYCOSYL TRANSFERASE-RELATED"/>
    <property type="match status" value="1"/>
</dbReference>
<dbReference type="PhylomeDB" id="S8ANY8"/>
<dbReference type="GO" id="GO:0031965">
    <property type="term" value="C:nuclear membrane"/>
    <property type="evidence" value="ECO:0007669"/>
    <property type="project" value="UniProtKB-SubCell"/>
</dbReference>
<evidence type="ECO:0000256" key="10">
    <source>
        <dbReference type="ARBA" id="ARBA00032062"/>
    </source>
</evidence>
<keyword evidence="7 11" id="KW-0256">Endoplasmic reticulum</keyword>
<evidence type="ECO:0000256" key="4">
    <source>
        <dbReference type="ARBA" id="ARBA00011335"/>
    </source>
</evidence>
<dbReference type="Pfam" id="PF08660">
    <property type="entry name" value="Alg14"/>
    <property type="match status" value="1"/>
</dbReference>
<dbReference type="EMBL" id="KB644410">
    <property type="protein sequence ID" value="EPS27628.1"/>
    <property type="molecule type" value="Genomic_DNA"/>
</dbReference>
<sequence>MALTLEAIGALFMAAFCYGVATCLFFLALYKTILVSLVISQNAKLPKVRRKGTPVHLLIVLGSGGHTAEMMAILERSLDVSVYTYRTYVVSSGDVLSAQKAVDLETSMAKRNGIEKRNHGYSIVSIPRARRVHQSYLTAPFSTLHCFWNCLLVLSGRHSEQKQLPAQYESYRPDIIIANGPAVAVCMIIAAKCIRFYTFCSRWVAKRGSDAQVPRLRTIYIESWARVERLSVSGRILLPIADQFLVQWAPLAGLRAWWGMKPTVFCGWVVL</sequence>
<dbReference type="HOGENOM" id="CLU_064541_0_0_1"/>
<dbReference type="STRING" id="933388.S8ANY8"/>
<evidence type="ECO:0000256" key="11">
    <source>
        <dbReference type="RuleBase" id="RU362127"/>
    </source>
</evidence>
<evidence type="ECO:0000256" key="5">
    <source>
        <dbReference type="ARBA" id="ARBA00017467"/>
    </source>
</evidence>
<dbReference type="GO" id="GO:0004577">
    <property type="term" value="F:N-acetylglucosaminyldiphosphodolichol N-acetylglucosaminyltransferase activity"/>
    <property type="evidence" value="ECO:0007669"/>
    <property type="project" value="TreeGrafter"/>
</dbReference>
<comment type="subunit">
    <text evidence="4 11">Heterodimer with ALG13 to form a functional enzyme.</text>
</comment>
<evidence type="ECO:0000256" key="9">
    <source>
        <dbReference type="ARBA" id="ARBA00023136"/>
    </source>
</evidence>
<dbReference type="GO" id="GO:0043541">
    <property type="term" value="C:UDP-N-acetylglucosamine transferase complex"/>
    <property type="evidence" value="ECO:0007669"/>
    <property type="project" value="TreeGrafter"/>
</dbReference>
<dbReference type="OrthoDB" id="37659at2759"/>
<comment type="similarity">
    <text evidence="3 11">Belongs to the ALG14 family.</text>
</comment>
<dbReference type="Gene3D" id="3.40.50.2000">
    <property type="entry name" value="Glycogen Phosphorylase B"/>
    <property type="match status" value="1"/>
</dbReference>
<feature type="transmembrane region" description="Helical" evidence="11">
    <location>
        <begin position="12"/>
        <end position="39"/>
    </location>
</feature>
<dbReference type="AlphaFoldDB" id="S8ANY8"/>
<protein>
    <recommendedName>
        <fullName evidence="5 11">UDP-N-acetylglucosamine transferase subunit ALG14</fullName>
    </recommendedName>
    <alternativeName>
        <fullName evidence="10 11">Asparagine-linked glycosylation protein 14</fullName>
    </alternativeName>
</protein>
<evidence type="ECO:0000313" key="12">
    <source>
        <dbReference type="EMBL" id="EPS27628.1"/>
    </source>
</evidence>